<comment type="caution">
    <text evidence="2">The sequence shown here is derived from an EMBL/GenBank/DDBJ whole genome shotgun (WGS) entry which is preliminary data.</text>
</comment>
<evidence type="ECO:0000313" key="2">
    <source>
        <dbReference type="EMBL" id="KZZ86707.1"/>
    </source>
</evidence>
<dbReference type="GO" id="GO:0007034">
    <property type="term" value="P:vacuolar transport"/>
    <property type="evidence" value="ECO:0007669"/>
    <property type="project" value="InterPro"/>
</dbReference>
<evidence type="ECO:0000313" key="3">
    <source>
        <dbReference type="Proteomes" id="UP000242877"/>
    </source>
</evidence>
<feature type="region of interest" description="Disordered" evidence="1">
    <location>
        <begin position="170"/>
        <end position="213"/>
    </location>
</feature>
<organism evidence="2 3">
    <name type="scientific">Ascosphaera apis ARSEF 7405</name>
    <dbReference type="NCBI Taxonomy" id="392613"/>
    <lineage>
        <taxon>Eukaryota</taxon>
        <taxon>Fungi</taxon>
        <taxon>Dikarya</taxon>
        <taxon>Ascomycota</taxon>
        <taxon>Pezizomycotina</taxon>
        <taxon>Eurotiomycetes</taxon>
        <taxon>Eurotiomycetidae</taxon>
        <taxon>Onygenales</taxon>
        <taxon>Ascosphaeraceae</taxon>
        <taxon>Ascosphaera</taxon>
    </lineage>
</organism>
<gene>
    <name evidence="2" type="ORF">AAP_06281</name>
</gene>
<dbReference type="Proteomes" id="UP000242877">
    <property type="component" value="Unassembled WGS sequence"/>
</dbReference>
<dbReference type="Gene3D" id="6.10.140.1230">
    <property type="match status" value="1"/>
</dbReference>
<dbReference type="OrthoDB" id="10266568at2759"/>
<accession>A0A167UWQ2</accession>
<protein>
    <submittedName>
        <fullName evidence="2">SNF7 family protein</fullName>
    </submittedName>
</protein>
<reference evidence="2 3" key="1">
    <citation type="journal article" date="2016" name="Genome Biol. Evol.">
        <title>Divergent and convergent evolution of fungal pathogenicity.</title>
        <authorList>
            <person name="Shang Y."/>
            <person name="Xiao G."/>
            <person name="Zheng P."/>
            <person name="Cen K."/>
            <person name="Zhan S."/>
            <person name="Wang C."/>
        </authorList>
    </citation>
    <scope>NUCLEOTIDE SEQUENCE [LARGE SCALE GENOMIC DNA]</scope>
    <source>
        <strain evidence="2 3">ARSEF 7405</strain>
    </source>
</reference>
<dbReference type="AlphaFoldDB" id="A0A167UWQ2"/>
<feature type="compositionally biased region" description="Basic and acidic residues" evidence="1">
    <location>
        <begin position="185"/>
        <end position="198"/>
    </location>
</feature>
<dbReference type="InterPro" id="IPR005024">
    <property type="entry name" value="Snf7_fam"/>
</dbReference>
<sequence>MGMRDPLLEAMAEIKVNGNQLRKQALKAESMSKQQETKATNAIKKGQLPVARIHAGAATRERKRHYHLLQKAAEADVIYSDLLAAKSTRDSTRSLMKASRAMENASRSINLERTLAVASQFVSRSEEFKIAGSALEGVSRDVEMQADGADEAEGEVDKLMERLADQAGVDLRQNLESNQVPEGEAAQKEGKGKQKDNAEFEDGLAGRLRALRT</sequence>
<proteinExistence type="predicted"/>
<evidence type="ECO:0000256" key="1">
    <source>
        <dbReference type="SAM" id="MobiDB-lite"/>
    </source>
</evidence>
<dbReference type="PANTHER" id="PTHR10476">
    <property type="entry name" value="CHARGED MULTIVESICULAR BODY PROTEIN"/>
    <property type="match status" value="1"/>
</dbReference>
<keyword evidence="3" id="KW-1185">Reference proteome</keyword>
<dbReference type="VEuPathDB" id="FungiDB:AAP_06281"/>
<name>A0A167UWQ2_9EURO</name>
<dbReference type="EMBL" id="AZGZ01000050">
    <property type="protein sequence ID" value="KZZ86707.1"/>
    <property type="molecule type" value="Genomic_DNA"/>
</dbReference>